<proteinExistence type="predicted"/>
<dbReference type="InterPro" id="IPR029058">
    <property type="entry name" value="AB_hydrolase_fold"/>
</dbReference>
<evidence type="ECO:0000313" key="3">
    <source>
        <dbReference type="Proteomes" id="UP000199103"/>
    </source>
</evidence>
<dbReference type="RefSeq" id="WP_091523063.1">
    <property type="nucleotide sequence ID" value="NZ_LT629772.1"/>
</dbReference>
<dbReference type="OrthoDB" id="7185741at2"/>
<dbReference type="InterPro" id="IPR050266">
    <property type="entry name" value="AB_hydrolase_sf"/>
</dbReference>
<feature type="domain" description="AB hydrolase-1" evidence="1">
    <location>
        <begin position="33"/>
        <end position="296"/>
    </location>
</feature>
<protein>
    <submittedName>
        <fullName evidence="2">Pimeloyl-ACP methyl ester carboxylesterase</fullName>
    </submittedName>
</protein>
<evidence type="ECO:0000259" key="1">
    <source>
        <dbReference type="Pfam" id="PF12697"/>
    </source>
</evidence>
<dbReference type="PANTHER" id="PTHR43798">
    <property type="entry name" value="MONOACYLGLYCEROL LIPASE"/>
    <property type="match status" value="1"/>
</dbReference>
<dbReference type="STRING" id="630515.SAMN04489812_1758"/>
<dbReference type="AlphaFoldDB" id="A0A1H1RTM5"/>
<dbReference type="PANTHER" id="PTHR43798:SF5">
    <property type="entry name" value="MONOACYLGLYCEROL LIPASE ABHD6"/>
    <property type="match status" value="1"/>
</dbReference>
<dbReference type="SUPFAM" id="SSF53474">
    <property type="entry name" value="alpha/beta-Hydrolases"/>
    <property type="match status" value="1"/>
</dbReference>
<evidence type="ECO:0000313" key="2">
    <source>
        <dbReference type="EMBL" id="SDS38896.1"/>
    </source>
</evidence>
<dbReference type="GO" id="GO:0046464">
    <property type="term" value="P:acylglycerol catabolic process"/>
    <property type="evidence" value="ECO:0007669"/>
    <property type="project" value="TreeGrafter"/>
</dbReference>
<dbReference type="Proteomes" id="UP000199103">
    <property type="component" value="Chromosome I"/>
</dbReference>
<sequence length="307" mass="32898">MNSLPVGVPGRLVEVGSRAVRIIESGGGSGPLIVFDAGAGASADSWWAVLRTLPPEVRWLAYDRPGLTFTSSDPAADDRRPSTIARDLAALLDALGETGKVILVGHSRGGLHVRVFAALYPERVAGLVLVDPSHERMLDTSADNPDRAVSRTQQLPMAIASGVLLVAEKAPWTGLRSVWLKQLLTPKIVGALGMTAGHESAMRQAYRSDAATRATRLELTRLGPTLAETARLASDPTVPITVLSGSPQAQEGMSRRVRDLINRLHAELWRAPGTHQILERTGHMIPMDRPDAVVDATMAMRRIVSTG</sequence>
<dbReference type="EMBL" id="LT629772">
    <property type="protein sequence ID" value="SDS38896.1"/>
    <property type="molecule type" value="Genomic_DNA"/>
</dbReference>
<reference evidence="2 3" key="1">
    <citation type="submission" date="2016-10" db="EMBL/GenBank/DDBJ databases">
        <authorList>
            <person name="de Groot N.N."/>
        </authorList>
    </citation>
    <scope>NUCLEOTIDE SEQUENCE [LARGE SCALE GENOMIC DNA]</scope>
    <source>
        <strain evidence="2 3">DSM 21800</strain>
    </source>
</reference>
<dbReference type="GO" id="GO:0016020">
    <property type="term" value="C:membrane"/>
    <property type="evidence" value="ECO:0007669"/>
    <property type="project" value="TreeGrafter"/>
</dbReference>
<dbReference type="Pfam" id="PF12697">
    <property type="entry name" value="Abhydrolase_6"/>
    <property type="match status" value="1"/>
</dbReference>
<dbReference type="InterPro" id="IPR000073">
    <property type="entry name" value="AB_hydrolase_1"/>
</dbReference>
<gene>
    <name evidence="2" type="ORF">SAMN04489812_1758</name>
</gene>
<accession>A0A1H1RTM5</accession>
<dbReference type="GO" id="GO:0047372">
    <property type="term" value="F:monoacylglycerol lipase activity"/>
    <property type="evidence" value="ECO:0007669"/>
    <property type="project" value="TreeGrafter"/>
</dbReference>
<keyword evidence="3" id="KW-1185">Reference proteome</keyword>
<dbReference type="Gene3D" id="3.40.50.1820">
    <property type="entry name" value="alpha/beta hydrolase"/>
    <property type="match status" value="1"/>
</dbReference>
<organism evidence="2 3">
    <name type="scientific">Microlunatus soli</name>
    <dbReference type="NCBI Taxonomy" id="630515"/>
    <lineage>
        <taxon>Bacteria</taxon>
        <taxon>Bacillati</taxon>
        <taxon>Actinomycetota</taxon>
        <taxon>Actinomycetes</taxon>
        <taxon>Propionibacteriales</taxon>
        <taxon>Propionibacteriaceae</taxon>
        <taxon>Microlunatus</taxon>
    </lineage>
</organism>
<name>A0A1H1RTM5_9ACTN</name>